<dbReference type="PANTHER" id="PTHR47022">
    <property type="entry name" value="BTB AND MATH DOMAIN-CONTAINING PROTEIN 36-RELATED"/>
    <property type="match status" value="1"/>
</dbReference>
<dbReference type="Gene3D" id="2.60.210.10">
    <property type="entry name" value="Apoptosis, Tumor Necrosis Factor Receptor Associated Protein 2, Chain A"/>
    <property type="match status" value="1"/>
</dbReference>
<sequence length="244" mass="27607">CDTVYRNITNEMAFQMSVELPQFLVDEFHQKLSLKEEEVEKYKTEVDSLWNTMKMMIAAKNKKIKELEFALASKGGSPAVNSSDCHCKCSAKTVDVKKEEKIEEVFEKTLNAKFTRISSLLNGDCEYLLSKPTRIAGVEWSIHLQKLSVKEGPSLSLSLRVATEGLNESWSCDVIGKFSLLSRSDLKNSHYFTPKFPLAFSPGQRSWGYPQFITIKDLLTTKNGYVKDDSIIVSIDVRAFPNGR</sequence>
<dbReference type="InterPro" id="IPR008974">
    <property type="entry name" value="TRAF-like"/>
</dbReference>
<keyword evidence="3" id="KW-1185">Reference proteome</keyword>
<protein>
    <recommendedName>
        <fullName evidence="1">MATH domain-containing protein</fullName>
    </recommendedName>
</protein>
<comment type="caution">
    <text evidence="2">The sequence shown here is derived from an EMBL/GenBank/DDBJ whole genome shotgun (WGS) entry which is preliminary data.</text>
</comment>
<reference evidence="2" key="1">
    <citation type="submission" date="2023-10" db="EMBL/GenBank/DDBJ databases">
        <title>Genome assembly of Pristionchus species.</title>
        <authorList>
            <person name="Yoshida K."/>
            <person name="Sommer R.J."/>
        </authorList>
    </citation>
    <scope>NUCLEOTIDE SEQUENCE</scope>
    <source>
        <strain evidence="2">RS5133</strain>
    </source>
</reference>
<dbReference type="SUPFAM" id="SSF49599">
    <property type="entry name" value="TRAF domain-like"/>
    <property type="match status" value="1"/>
</dbReference>
<dbReference type="EMBL" id="BTSY01000005">
    <property type="protein sequence ID" value="GMT28997.1"/>
    <property type="molecule type" value="Genomic_DNA"/>
</dbReference>
<dbReference type="PANTHER" id="PTHR47022:SF1">
    <property type="entry name" value="BTB AND MATH DOMAIN-CONTAINING PROTEIN 36-RELATED"/>
    <property type="match status" value="1"/>
</dbReference>
<dbReference type="PROSITE" id="PS50144">
    <property type="entry name" value="MATH"/>
    <property type="match status" value="1"/>
</dbReference>
<dbReference type="Proteomes" id="UP001432322">
    <property type="component" value="Unassembled WGS sequence"/>
</dbReference>
<feature type="domain" description="MATH" evidence="1">
    <location>
        <begin position="107"/>
        <end position="237"/>
    </location>
</feature>
<name>A0AAV5WD89_9BILA</name>
<evidence type="ECO:0000313" key="2">
    <source>
        <dbReference type="EMBL" id="GMT28997.1"/>
    </source>
</evidence>
<gene>
    <name evidence="2" type="ORF">PFISCL1PPCAC_20294</name>
</gene>
<evidence type="ECO:0000259" key="1">
    <source>
        <dbReference type="PROSITE" id="PS50144"/>
    </source>
</evidence>
<feature type="non-terminal residue" evidence="2">
    <location>
        <position position="1"/>
    </location>
</feature>
<accession>A0AAV5WD89</accession>
<dbReference type="Pfam" id="PF22486">
    <property type="entry name" value="MATH_2"/>
    <property type="match status" value="1"/>
</dbReference>
<dbReference type="CDD" id="cd00121">
    <property type="entry name" value="MATH"/>
    <property type="match status" value="1"/>
</dbReference>
<organism evidence="2 3">
    <name type="scientific">Pristionchus fissidentatus</name>
    <dbReference type="NCBI Taxonomy" id="1538716"/>
    <lineage>
        <taxon>Eukaryota</taxon>
        <taxon>Metazoa</taxon>
        <taxon>Ecdysozoa</taxon>
        <taxon>Nematoda</taxon>
        <taxon>Chromadorea</taxon>
        <taxon>Rhabditida</taxon>
        <taxon>Rhabditina</taxon>
        <taxon>Diplogasteromorpha</taxon>
        <taxon>Diplogasteroidea</taxon>
        <taxon>Neodiplogasteridae</taxon>
        <taxon>Pristionchus</taxon>
    </lineage>
</organism>
<dbReference type="AlphaFoldDB" id="A0AAV5WD89"/>
<proteinExistence type="predicted"/>
<dbReference type="InterPro" id="IPR002083">
    <property type="entry name" value="MATH/TRAF_dom"/>
</dbReference>
<evidence type="ECO:0000313" key="3">
    <source>
        <dbReference type="Proteomes" id="UP001432322"/>
    </source>
</evidence>